<keyword evidence="2" id="KW-1185">Reference proteome</keyword>
<protein>
    <submittedName>
        <fullName evidence="1">Uncharacterized protein</fullName>
    </submittedName>
</protein>
<dbReference type="InParanoid" id="A0A0G4EEZ1"/>
<dbReference type="EMBL" id="CDMY01000204">
    <property type="protein sequence ID" value="CEL94079.1"/>
    <property type="molecule type" value="Genomic_DNA"/>
</dbReference>
<organism evidence="1 2">
    <name type="scientific">Vitrella brassicaformis (strain CCMP3155)</name>
    <dbReference type="NCBI Taxonomy" id="1169540"/>
    <lineage>
        <taxon>Eukaryota</taxon>
        <taxon>Sar</taxon>
        <taxon>Alveolata</taxon>
        <taxon>Colpodellida</taxon>
        <taxon>Vitrellaceae</taxon>
        <taxon>Vitrella</taxon>
    </lineage>
</organism>
<sequence>MALRNAADRKHSKYGTEARASNFTIVPLSAESYGRWGDEAAALVNRMARHVRPPVYMKGDGHLHVYMKGDAELFRETAADRWRARRSVLLQKGNAHMVRSRAWRASRWNGQEREGFAEGLLLERGPFHPR</sequence>
<dbReference type="VEuPathDB" id="CryptoDB:Vbra_4922"/>
<proteinExistence type="predicted"/>
<dbReference type="Proteomes" id="UP000041254">
    <property type="component" value="Unassembled WGS sequence"/>
</dbReference>
<evidence type="ECO:0000313" key="2">
    <source>
        <dbReference type="Proteomes" id="UP000041254"/>
    </source>
</evidence>
<reference evidence="1 2" key="1">
    <citation type="submission" date="2014-11" db="EMBL/GenBank/DDBJ databases">
        <authorList>
            <person name="Zhu J."/>
            <person name="Qi W."/>
            <person name="Song R."/>
        </authorList>
    </citation>
    <scope>NUCLEOTIDE SEQUENCE [LARGE SCALE GENOMIC DNA]</scope>
</reference>
<gene>
    <name evidence="1" type="ORF">Vbra_4922</name>
</gene>
<name>A0A0G4EEZ1_VITBC</name>
<dbReference type="PhylomeDB" id="A0A0G4EEZ1"/>
<accession>A0A0G4EEZ1</accession>
<dbReference type="AlphaFoldDB" id="A0A0G4EEZ1"/>
<evidence type="ECO:0000313" key="1">
    <source>
        <dbReference type="EMBL" id="CEL94079.1"/>
    </source>
</evidence>